<dbReference type="Gene3D" id="1.10.150.130">
    <property type="match status" value="1"/>
</dbReference>
<dbReference type="PANTHER" id="PTHR30629">
    <property type="entry name" value="PROPHAGE INTEGRASE"/>
    <property type="match status" value="1"/>
</dbReference>
<reference evidence="6 7" key="1">
    <citation type="submission" date="2019-09" db="EMBL/GenBank/DDBJ databases">
        <authorList>
            <person name="Silva M."/>
            <person name="Pereira G."/>
            <person name="Lopes-Da-Costa L."/>
            <person name="Silva E."/>
        </authorList>
    </citation>
    <scope>NUCLEOTIDE SEQUENCE [LARGE SCALE GENOMIC DNA]</scope>
    <source>
        <strain evidence="6 7">FMV-PI01</strain>
    </source>
</reference>
<name>A0A6L5WH50_9BACT</name>
<accession>A0A6L5WH50</accession>
<dbReference type="Gene3D" id="3.30.160.390">
    <property type="entry name" value="Integrase, DNA-binding domain"/>
    <property type="match status" value="1"/>
</dbReference>
<dbReference type="InterPro" id="IPR013762">
    <property type="entry name" value="Integrase-like_cat_sf"/>
</dbReference>
<reference evidence="6 7" key="2">
    <citation type="submission" date="2020-03" db="EMBL/GenBank/DDBJ databases">
        <title>Campylobacter portucalensis sp. nov., a new species of Campylobacter isolated from the reproductive tract of bulls.</title>
        <authorList>
            <person name="Silva M.F."/>
            <person name="Pereira G."/>
            <person name="Carneiro C."/>
            <person name="Hemphill A."/>
            <person name="Mateus L."/>
            <person name="Lopes-Da-Costa L."/>
            <person name="Silva E."/>
        </authorList>
    </citation>
    <scope>NUCLEOTIDE SEQUENCE [LARGE SCALE GENOMIC DNA]</scope>
    <source>
        <strain evidence="6 7">FMV-PI01</strain>
    </source>
</reference>
<dbReference type="PROSITE" id="PS51898">
    <property type="entry name" value="TYR_RECOMBINASE"/>
    <property type="match status" value="1"/>
</dbReference>
<dbReference type="CDD" id="cd00801">
    <property type="entry name" value="INT_P4_C"/>
    <property type="match status" value="1"/>
</dbReference>
<dbReference type="Proteomes" id="UP000476338">
    <property type="component" value="Unassembled WGS sequence"/>
</dbReference>
<dbReference type="Gene3D" id="1.10.443.10">
    <property type="entry name" value="Intergrase catalytic core"/>
    <property type="match status" value="1"/>
</dbReference>
<dbReference type="InterPro" id="IPR053876">
    <property type="entry name" value="Phage_int_M"/>
</dbReference>
<dbReference type="GO" id="GO:0015074">
    <property type="term" value="P:DNA integration"/>
    <property type="evidence" value="ECO:0007669"/>
    <property type="project" value="UniProtKB-KW"/>
</dbReference>
<feature type="domain" description="Tyr recombinase" evidence="5">
    <location>
        <begin position="212"/>
        <end position="403"/>
    </location>
</feature>
<dbReference type="Pfam" id="PF00589">
    <property type="entry name" value="Phage_integrase"/>
    <property type="match status" value="1"/>
</dbReference>
<evidence type="ECO:0000256" key="2">
    <source>
        <dbReference type="ARBA" id="ARBA00022908"/>
    </source>
</evidence>
<organism evidence="6 7">
    <name type="scientific">Campylobacter portucalensis</name>
    <dbReference type="NCBI Taxonomy" id="2608384"/>
    <lineage>
        <taxon>Bacteria</taxon>
        <taxon>Pseudomonadati</taxon>
        <taxon>Campylobacterota</taxon>
        <taxon>Epsilonproteobacteria</taxon>
        <taxon>Campylobacterales</taxon>
        <taxon>Campylobacteraceae</taxon>
        <taxon>Campylobacter</taxon>
    </lineage>
</organism>
<proteinExistence type="inferred from homology"/>
<dbReference type="RefSeq" id="WP_154570797.1">
    <property type="nucleotide sequence ID" value="NZ_VWSJ01000015.1"/>
</dbReference>
<dbReference type="GO" id="GO:0006310">
    <property type="term" value="P:DNA recombination"/>
    <property type="evidence" value="ECO:0007669"/>
    <property type="project" value="UniProtKB-KW"/>
</dbReference>
<dbReference type="PANTHER" id="PTHR30629:SF2">
    <property type="entry name" value="PROPHAGE INTEGRASE INTS-RELATED"/>
    <property type="match status" value="1"/>
</dbReference>
<dbReference type="Pfam" id="PF22022">
    <property type="entry name" value="Phage_int_M"/>
    <property type="match status" value="1"/>
</dbReference>
<comment type="similarity">
    <text evidence="1">Belongs to the 'phage' integrase family.</text>
</comment>
<gene>
    <name evidence="6" type="ORF">F1B92_04990</name>
</gene>
<keyword evidence="3" id="KW-0238">DNA-binding</keyword>
<comment type="caution">
    <text evidence="6">The sequence shown here is derived from an EMBL/GenBank/DDBJ whole genome shotgun (WGS) entry which is preliminary data.</text>
</comment>
<evidence type="ECO:0000313" key="7">
    <source>
        <dbReference type="Proteomes" id="UP000476338"/>
    </source>
</evidence>
<evidence type="ECO:0000256" key="1">
    <source>
        <dbReference type="ARBA" id="ARBA00008857"/>
    </source>
</evidence>
<dbReference type="SUPFAM" id="SSF56349">
    <property type="entry name" value="DNA breaking-rejoining enzymes"/>
    <property type="match status" value="1"/>
</dbReference>
<dbReference type="InterPro" id="IPR002104">
    <property type="entry name" value="Integrase_catalytic"/>
</dbReference>
<dbReference type="AlphaFoldDB" id="A0A6L5WH50"/>
<dbReference type="InterPro" id="IPR038488">
    <property type="entry name" value="Integrase_DNA-bd_sf"/>
</dbReference>
<dbReference type="EMBL" id="VWSJ01000015">
    <property type="protein sequence ID" value="MSN96528.1"/>
    <property type="molecule type" value="Genomic_DNA"/>
</dbReference>
<evidence type="ECO:0000259" key="5">
    <source>
        <dbReference type="PROSITE" id="PS51898"/>
    </source>
</evidence>
<evidence type="ECO:0000313" key="6">
    <source>
        <dbReference type="EMBL" id="MSN96528.1"/>
    </source>
</evidence>
<keyword evidence="2" id="KW-0229">DNA integration</keyword>
<sequence>MPKISTAKLYDKDIRGLLPTNKIYKKAVGNPKELYIKVYPSGLKTFFIQYKNINHFKLKEFREGIYSVAEARKDAVELIRKFENGFIRSKDKYQLTALFEKYIDKKEKIDQLDKTYLDKIKSRMKTYILPKFGNIDIKDIKFNDLKNILMPLFNPHNPKKSRLETIHRIINTLNSLYENAIKDRYIDYNPCKALHDEFPTSNNFSLRNGIDTRYPAITNETDLKEFLIDLRDDSRMDLQTKRALMLQILCVNRPANTANMKWEHINLKTEIWSIPPLEMKMRHAHQIALSKQALSILLEQRQYTPIQSDFVFPAVTKTGHISRDSISKAIRNLGSKDKYHSRACAHGFRATFKTICSLHFTELVRLGISEKTIENALAHTEPNAVKYAYERRTATLEQNRILMQWYADYLNSIVKFI</sequence>
<keyword evidence="4" id="KW-0233">DNA recombination</keyword>
<dbReference type="GO" id="GO:0003677">
    <property type="term" value="F:DNA binding"/>
    <property type="evidence" value="ECO:0007669"/>
    <property type="project" value="UniProtKB-KW"/>
</dbReference>
<dbReference type="InterPro" id="IPR010998">
    <property type="entry name" value="Integrase_recombinase_N"/>
</dbReference>
<evidence type="ECO:0000256" key="3">
    <source>
        <dbReference type="ARBA" id="ARBA00023125"/>
    </source>
</evidence>
<dbReference type="InterPro" id="IPR050808">
    <property type="entry name" value="Phage_Integrase"/>
</dbReference>
<evidence type="ECO:0000256" key="4">
    <source>
        <dbReference type="ARBA" id="ARBA00023172"/>
    </source>
</evidence>
<dbReference type="InterPro" id="IPR011010">
    <property type="entry name" value="DNA_brk_join_enz"/>
</dbReference>
<keyword evidence="7" id="KW-1185">Reference proteome</keyword>
<protein>
    <submittedName>
        <fullName evidence="6">Tyrosine-type recombinase/integrase</fullName>
    </submittedName>
</protein>